<evidence type="ECO:0000259" key="3">
    <source>
        <dbReference type="Pfam" id="PF20527"/>
    </source>
</evidence>
<feature type="compositionally biased region" description="Low complexity" evidence="1">
    <location>
        <begin position="70"/>
        <end position="82"/>
    </location>
</feature>
<dbReference type="Proteomes" id="UP000266841">
    <property type="component" value="Unassembled WGS sequence"/>
</dbReference>
<evidence type="ECO:0000256" key="2">
    <source>
        <dbReference type="SAM" id="Phobius"/>
    </source>
</evidence>
<dbReference type="InterPro" id="IPR046630">
    <property type="entry name" value="DUF6742"/>
</dbReference>
<evidence type="ECO:0000256" key="1">
    <source>
        <dbReference type="SAM" id="MobiDB-lite"/>
    </source>
</evidence>
<keyword evidence="5" id="KW-1185">Reference proteome</keyword>
<feature type="region of interest" description="Disordered" evidence="1">
    <location>
        <begin position="107"/>
        <end position="146"/>
    </location>
</feature>
<organism evidence="4 5">
    <name type="scientific">Thalassiosira oceanica</name>
    <name type="common">Marine diatom</name>
    <dbReference type="NCBI Taxonomy" id="159749"/>
    <lineage>
        <taxon>Eukaryota</taxon>
        <taxon>Sar</taxon>
        <taxon>Stramenopiles</taxon>
        <taxon>Ochrophyta</taxon>
        <taxon>Bacillariophyta</taxon>
        <taxon>Coscinodiscophyceae</taxon>
        <taxon>Thalassiosirophycidae</taxon>
        <taxon>Thalassiosirales</taxon>
        <taxon>Thalassiosiraceae</taxon>
        <taxon>Thalassiosira</taxon>
    </lineage>
</organism>
<accession>K0R704</accession>
<dbReference type="AlphaFoldDB" id="K0R704"/>
<feature type="compositionally biased region" description="Polar residues" evidence="1">
    <location>
        <begin position="1"/>
        <end position="10"/>
    </location>
</feature>
<keyword evidence="2" id="KW-0472">Membrane</keyword>
<feature type="domain" description="DUF6742" evidence="3">
    <location>
        <begin position="132"/>
        <end position="174"/>
    </location>
</feature>
<gene>
    <name evidence="4" type="ORF">THAOC_32539</name>
</gene>
<sequence length="303" mass="32519">MTRTSNSSPADGTRATREETEGGEELVSSTCEGISFAEVNDGDGPMDDTEAISAFLGRRERAESEMTNVPQPSSAAQSHSAAVKGGTPQAPRARAYALPMMTNGRRTLLKYPRPSNNKSWPEGEAKRVERPSSTSRSARVCVAEDSEGPMDIAQISATLEQQDRAEKAEAKGINLMTSSAATPPLRSASSVSFSRRESSARAAQHSMAETNLAASARELTIPMAEAYTVPDSPVFTASIVEVIPWYKQKRYVCILMMVMIMLIVIATVAGVILVGGKQPPDEVEMVEITSIIYVNVTDGPTET</sequence>
<name>K0R704_THAOC</name>
<proteinExistence type="predicted"/>
<dbReference type="EMBL" id="AGNL01045583">
    <property type="protein sequence ID" value="EJK48645.1"/>
    <property type="molecule type" value="Genomic_DNA"/>
</dbReference>
<feature type="compositionally biased region" description="Basic and acidic residues" evidence="1">
    <location>
        <begin position="121"/>
        <end position="130"/>
    </location>
</feature>
<comment type="caution">
    <text evidence="4">The sequence shown here is derived from an EMBL/GenBank/DDBJ whole genome shotgun (WGS) entry which is preliminary data.</text>
</comment>
<feature type="transmembrane region" description="Helical" evidence="2">
    <location>
        <begin position="251"/>
        <end position="275"/>
    </location>
</feature>
<keyword evidence="2" id="KW-1133">Transmembrane helix</keyword>
<feature type="region of interest" description="Disordered" evidence="1">
    <location>
        <begin position="1"/>
        <end position="30"/>
    </location>
</feature>
<keyword evidence="2" id="KW-0812">Transmembrane</keyword>
<feature type="non-terminal residue" evidence="4">
    <location>
        <position position="303"/>
    </location>
</feature>
<evidence type="ECO:0000313" key="4">
    <source>
        <dbReference type="EMBL" id="EJK48645.1"/>
    </source>
</evidence>
<feature type="region of interest" description="Disordered" evidence="1">
    <location>
        <begin position="182"/>
        <end position="207"/>
    </location>
</feature>
<dbReference type="Pfam" id="PF20527">
    <property type="entry name" value="DUF6742"/>
    <property type="match status" value="1"/>
</dbReference>
<reference evidence="4 5" key="1">
    <citation type="journal article" date="2012" name="Genome Biol.">
        <title>Genome and low-iron response of an oceanic diatom adapted to chronic iron limitation.</title>
        <authorList>
            <person name="Lommer M."/>
            <person name="Specht M."/>
            <person name="Roy A.S."/>
            <person name="Kraemer L."/>
            <person name="Andreson R."/>
            <person name="Gutowska M.A."/>
            <person name="Wolf J."/>
            <person name="Bergner S.V."/>
            <person name="Schilhabel M.B."/>
            <person name="Klostermeier U.C."/>
            <person name="Beiko R.G."/>
            <person name="Rosenstiel P."/>
            <person name="Hippler M."/>
            <person name="Laroche J."/>
        </authorList>
    </citation>
    <scope>NUCLEOTIDE SEQUENCE [LARGE SCALE GENOMIC DNA]</scope>
    <source>
        <strain evidence="4 5">CCMP1005</strain>
    </source>
</reference>
<protein>
    <recommendedName>
        <fullName evidence="3">DUF6742 domain-containing protein</fullName>
    </recommendedName>
</protein>
<feature type="region of interest" description="Disordered" evidence="1">
    <location>
        <begin position="56"/>
        <end position="94"/>
    </location>
</feature>
<evidence type="ECO:0000313" key="5">
    <source>
        <dbReference type="Proteomes" id="UP000266841"/>
    </source>
</evidence>